<evidence type="ECO:0000313" key="1">
    <source>
        <dbReference type="EMBL" id="KAI5660736.1"/>
    </source>
</evidence>
<comment type="caution">
    <text evidence="1">The sequence shown here is derived from an EMBL/GenBank/DDBJ whole genome shotgun (WGS) entry which is preliminary data.</text>
</comment>
<evidence type="ECO:0000313" key="2">
    <source>
        <dbReference type="Proteomes" id="UP001060085"/>
    </source>
</evidence>
<keyword evidence="2" id="KW-1185">Reference proteome</keyword>
<proteinExistence type="predicted"/>
<protein>
    <submittedName>
        <fullName evidence="1">Uncharacterized protein</fullName>
    </submittedName>
</protein>
<gene>
    <name evidence="1" type="ORF">M9H77_20059</name>
</gene>
<dbReference type="Proteomes" id="UP001060085">
    <property type="component" value="Linkage Group LG05"/>
</dbReference>
<organism evidence="1 2">
    <name type="scientific">Catharanthus roseus</name>
    <name type="common">Madagascar periwinkle</name>
    <name type="synonym">Vinca rosea</name>
    <dbReference type="NCBI Taxonomy" id="4058"/>
    <lineage>
        <taxon>Eukaryota</taxon>
        <taxon>Viridiplantae</taxon>
        <taxon>Streptophyta</taxon>
        <taxon>Embryophyta</taxon>
        <taxon>Tracheophyta</taxon>
        <taxon>Spermatophyta</taxon>
        <taxon>Magnoliopsida</taxon>
        <taxon>eudicotyledons</taxon>
        <taxon>Gunneridae</taxon>
        <taxon>Pentapetalae</taxon>
        <taxon>asterids</taxon>
        <taxon>lamiids</taxon>
        <taxon>Gentianales</taxon>
        <taxon>Apocynaceae</taxon>
        <taxon>Rauvolfioideae</taxon>
        <taxon>Vinceae</taxon>
        <taxon>Catharanthinae</taxon>
        <taxon>Catharanthus</taxon>
    </lineage>
</organism>
<name>A0ACC0AML8_CATRO</name>
<reference evidence="2" key="1">
    <citation type="journal article" date="2023" name="Nat. Plants">
        <title>Single-cell RNA sequencing provides a high-resolution roadmap for understanding the multicellular compartmentation of specialized metabolism.</title>
        <authorList>
            <person name="Sun S."/>
            <person name="Shen X."/>
            <person name="Li Y."/>
            <person name="Li Y."/>
            <person name="Wang S."/>
            <person name="Li R."/>
            <person name="Zhang H."/>
            <person name="Shen G."/>
            <person name="Guo B."/>
            <person name="Wei J."/>
            <person name="Xu J."/>
            <person name="St-Pierre B."/>
            <person name="Chen S."/>
            <person name="Sun C."/>
        </authorList>
    </citation>
    <scope>NUCLEOTIDE SEQUENCE [LARGE SCALE GENOMIC DNA]</scope>
</reference>
<accession>A0ACC0AML8</accession>
<sequence length="687" mass="76729">MAVLLDDGNLKLIDGFGNINSTTPIWQSFDNPTDTLLPGGKVSYNKITKTVRLLTCWKNSEDPAPGPFSIGLRPNGKEYIIKWNQSKQYWTTGEWNGRSFSFVPDMNIKTVYDYNFVDNENESSFTFSVTNPAIISRYTMDTTGQLKQLDWLDNAKQWNMFWAQPSQQCRVYAYCGAFGICNENPLPSCDCLPGFKHRSDEDWKLNDFSSGCVRETKLQCENNSTINRGRRDKFLVMHQMRLPENSEAVVKVGNVGECESACLSNCSCTAYAYESNSCSLWNSELLNLQQLSAQDGSGRTLYLKLAASEFSTPKENKGIVIDAVLGSVAVAVVLIGLIWLVIWRRRRRLVGTGKSTEGSLVAFTYKDLQNATKNFSVKLGGGGFGSVFKGTLSDSSVIAVKKLESISQGEKQFRTEVSTIGTIQHVNLVRLRGFCSEGNKKLLVYDYMPNGSLDAHLFEKEDAQVLDWKTRYQIALGTARGLAYLHEKCRDCIIHCDIKPENILLDAKLCPKVADFGLAKLMGRDFSRVLTTMRGTRGYLAPEWISGIAITAKADVYSYGMMLFEFVSGQRNSERSADGVTQFFPSWAAKVIVGGGDILGLLDPRLKRIADEEEVSRLCKIACWCIQDDENNRPSMGQVVQILEGVLPVYLPPLPRALQAFVDNQEHIVFFTESPSSNQTSEKNAKF</sequence>
<dbReference type="EMBL" id="CM044705">
    <property type="protein sequence ID" value="KAI5660736.1"/>
    <property type="molecule type" value="Genomic_DNA"/>
</dbReference>